<dbReference type="Gene3D" id="3.30.70.100">
    <property type="match status" value="1"/>
</dbReference>
<dbReference type="SUPFAM" id="SSF82689">
    <property type="entry name" value="Mechanosensitive channel protein MscS (YggB), C-terminal domain"/>
    <property type="match status" value="1"/>
</dbReference>
<evidence type="ECO:0000259" key="9">
    <source>
        <dbReference type="Pfam" id="PF21082"/>
    </source>
</evidence>
<dbReference type="InterPro" id="IPR010920">
    <property type="entry name" value="LSM_dom_sf"/>
</dbReference>
<dbReference type="PANTHER" id="PTHR30566">
    <property type="entry name" value="YNAI-RELATED MECHANOSENSITIVE ION CHANNEL"/>
    <property type="match status" value="1"/>
</dbReference>
<evidence type="ECO:0000313" key="12">
    <source>
        <dbReference type="Proteomes" id="UP001449657"/>
    </source>
</evidence>
<feature type="transmembrane region" description="Helical" evidence="7">
    <location>
        <begin position="90"/>
        <end position="111"/>
    </location>
</feature>
<reference evidence="11 12" key="1">
    <citation type="submission" date="2024-03" db="EMBL/GenBank/DDBJ databases">
        <title>Chitinophaga caseinilytica sp. nov., a casein hydrolysing bacterium isolated from forest soil.</title>
        <authorList>
            <person name="Lee D.S."/>
            <person name="Han D.M."/>
            <person name="Baek J.H."/>
            <person name="Choi D.G."/>
            <person name="Jeon J.H."/>
            <person name="Jeon C.O."/>
        </authorList>
    </citation>
    <scope>NUCLEOTIDE SEQUENCE [LARGE SCALE GENOMIC DNA]</scope>
    <source>
        <strain evidence="11 12">KACC 19118</strain>
    </source>
</reference>
<protein>
    <submittedName>
        <fullName evidence="11">Mechanosensitive ion channel family protein</fullName>
    </submittedName>
</protein>
<feature type="transmembrane region" description="Helical" evidence="7">
    <location>
        <begin position="56"/>
        <end position="78"/>
    </location>
</feature>
<evidence type="ECO:0000256" key="7">
    <source>
        <dbReference type="SAM" id="Phobius"/>
    </source>
</evidence>
<evidence type="ECO:0000256" key="5">
    <source>
        <dbReference type="ARBA" id="ARBA00022989"/>
    </source>
</evidence>
<evidence type="ECO:0000259" key="10">
    <source>
        <dbReference type="Pfam" id="PF21088"/>
    </source>
</evidence>
<evidence type="ECO:0000256" key="2">
    <source>
        <dbReference type="ARBA" id="ARBA00008017"/>
    </source>
</evidence>
<evidence type="ECO:0000256" key="1">
    <source>
        <dbReference type="ARBA" id="ARBA00004651"/>
    </source>
</evidence>
<comment type="subcellular location">
    <subcellularLocation>
        <location evidence="1">Cell membrane</location>
        <topology evidence="1">Multi-pass membrane protein</topology>
    </subcellularLocation>
</comment>
<keyword evidence="5 7" id="KW-1133">Transmembrane helix</keyword>
<evidence type="ECO:0000256" key="4">
    <source>
        <dbReference type="ARBA" id="ARBA00022692"/>
    </source>
</evidence>
<dbReference type="Pfam" id="PF00924">
    <property type="entry name" value="MS_channel_2nd"/>
    <property type="match status" value="1"/>
</dbReference>
<dbReference type="Proteomes" id="UP001449657">
    <property type="component" value="Chromosome"/>
</dbReference>
<feature type="domain" description="Mechanosensitive ion channel MscS C-terminal" evidence="9">
    <location>
        <begin position="253"/>
        <end position="337"/>
    </location>
</feature>
<dbReference type="Gene3D" id="2.30.30.60">
    <property type="match status" value="1"/>
</dbReference>
<dbReference type="Gene3D" id="1.10.287.1260">
    <property type="match status" value="1"/>
</dbReference>
<dbReference type="SUPFAM" id="SSF50182">
    <property type="entry name" value="Sm-like ribonucleoproteins"/>
    <property type="match status" value="1"/>
</dbReference>
<dbReference type="SUPFAM" id="SSF82861">
    <property type="entry name" value="Mechanosensitive channel protein MscS (YggB), transmembrane region"/>
    <property type="match status" value="1"/>
</dbReference>
<dbReference type="Pfam" id="PF21088">
    <property type="entry name" value="MS_channel_1st"/>
    <property type="match status" value="1"/>
</dbReference>
<dbReference type="InterPro" id="IPR049142">
    <property type="entry name" value="MS_channel_1st"/>
</dbReference>
<evidence type="ECO:0000313" key="11">
    <source>
        <dbReference type="EMBL" id="WZN47577.1"/>
    </source>
</evidence>
<dbReference type="PANTHER" id="PTHR30566:SF25">
    <property type="entry name" value="INNER MEMBRANE PROTEIN"/>
    <property type="match status" value="1"/>
</dbReference>
<feature type="domain" description="Mechanosensitive ion channel transmembrane helices 2/3" evidence="10">
    <location>
        <begin position="138"/>
        <end position="178"/>
    </location>
</feature>
<dbReference type="InterPro" id="IPR011066">
    <property type="entry name" value="MscS_channel_C_sf"/>
</dbReference>
<feature type="domain" description="Mechanosensitive ion channel MscS" evidence="8">
    <location>
        <begin position="179"/>
        <end position="246"/>
    </location>
</feature>
<feature type="transmembrane region" description="Helical" evidence="7">
    <location>
        <begin position="159"/>
        <end position="192"/>
    </location>
</feature>
<keyword evidence="12" id="KW-1185">Reference proteome</keyword>
<dbReference type="EMBL" id="CP150096">
    <property type="protein sequence ID" value="WZN47577.1"/>
    <property type="molecule type" value="Genomic_DNA"/>
</dbReference>
<keyword evidence="3" id="KW-1003">Cell membrane</keyword>
<proteinExistence type="inferred from homology"/>
<gene>
    <name evidence="11" type="ORF">WJU22_05230</name>
</gene>
<feature type="transmembrane region" description="Helical" evidence="7">
    <location>
        <begin position="14"/>
        <end position="35"/>
    </location>
</feature>
<dbReference type="Pfam" id="PF21082">
    <property type="entry name" value="MS_channel_3rd"/>
    <property type="match status" value="1"/>
</dbReference>
<dbReference type="InterPro" id="IPR011014">
    <property type="entry name" value="MscS_channel_TM-2"/>
</dbReference>
<dbReference type="InterPro" id="IPR006685">
    <property type="entry name" value="MscS_channel_2nd"/>
</dbReference>
<keyword evidence="6 7" id="KW-0472">Membrane</keyword>
<dbReference type="RefSeq" id="WP_341842207.1">
    <property type="nucleotide sequence ID" value="NZ_CP149792.1"/>
</dbReference>
<dbReference type="InterPro" id="IPR023408">
    <property type="entry name" value="MscS_beta-dom_sf"/>
</dbReference>
<accession>A0ABZ2Z7J1</accession>
<evidence type="ECO:0000256" key="3">
    <source>
        <dbReference type="ARBA" id="ARBA00022475"/>
    </source>
</evidence>
<evidence type="ECO:0000259" key="8">
    <source>
        <dbReference type="Pfam" id="PF00924"/>
    </source>
</evidence>
<dbReference type="InterPro" id="IPR049278">
    <property type="entry name" value="MS_channel_C"/>
</dbReference>
<evidence type="ECO:0000256" key="6">
    <source>
        <dbReference type="ARBA" id="ARBA00023136"/>
    </source>
</evidence>
<organism evidence="11 12">
    <name type="scientific">Chitinophaga caseinilytica</name>
    <dbReference type="NCBI Taxonomy" id="2267521"/>
    <lineage>
        <taxon>Bacteria</taxon>
        <taxon>Pseudomonadati</taxon>
        <taxon>Bacteroidota</taxon>
        <taxon>Chitinophagia</taxon>
        <taxon>Chitinophagales</taxon>
        <taxon>Chitinophagaceae</taxon>
        <taxon>Chitinophaga</taxon>
    </lineage>
</organism>
<sequence length="355" mass="40309">MENVLHQTWGGNSVASWITAFVIILVSFLAIRILRSIVLKKLLKWTAGTARTWDDFIIRLAGRTILPALYVLAVWFALQSLTLPDQLRGVFRVAFLASMTFFVLRGISALFRRFVFSYIKRQDNGETKEKQANGLILIVNFFIWTLGILSFISNLGYNVTTLIAGLGIGGIAIALAAQTILGDLFSYFVIFFDRPFEIGDFILVDDKLGLIEYIGIKTTRIRTLNGEQLVCSNTDLTNSRIHNYKRMERRRVVAQLRVTYQTSEEQLSHIPDMLREAVESQESVQFDRAHFAGFGESSLNFELVYYILSPDYVLFMDKQQAINLDIYGAFRKAGIQFAHPTQTLYLRQTAAPSLS</sequence>
<comment type="similarity">
    <text evidence="2">Belongs to the MscS (TC 1.A.23) family.</text>
</comment>
<name>A0ABZ2Z7J1_9BACT</name>
<keyword evidence="4 7" id="KW-0812">Transmembrane</keyword>
<feature type="transmembrane region" description="Helical" evidence="7">
    <location>
        <begin position="132"/>
        <end position="153"/>
    </location>
</feature>